<dbReference type="InterPro" id="IPR036855">
    <property type="entry name" value="Znf_CCCH_sf"/>
</dbReference>
<accession>A0AAW1GLJ2</accession>
<dbReference type="GO" id="GO:0003677">
    <property type="term" value="F:DNA binding"/>
    <property type="evidence" value="ECO:0007669"/>
    <property type="project" value="UniProtKB-KW"/>
</dbReference>
<dbReference type="Gene3D" id="6.10.250.3220">
    <property type="match status" value="1"/>
</dbReference>
<comment type="caution">
    <text evidence="8">The sequence shown here is derived from an EMBL/GenBank/DDBJ whole genome shotgun (WGS) entry which is preliminary data.</text>
</comment>
<reference evidence="8" key="1">
    <citation type="submission" date="2024-03" db="EMBL/GenBank/DDBJ databases">
        <title>WGS assembly of Saponaria officinalis var. Norfolk2.</title>
        <authorList>
            <person name="Jenkins J."/>
            <person name="Shu S."/>
            <person name="Grimwood J."/>
            <person name="Barry K."/>
            <person name="Goodstein D."/>
            <person name="Schmutz J."/>
            <person name="Leebens-Mack J."/>
            <person name="Osbourn A."/>
        </authorList>
    </citation>
    <scope>NUCLEOTIDE SEQUENCE [LARGE SCALE GENOMIC DNA]</scope>
    <source>
        <strain evidence="8">JIC</strain>
    </source>
</reference>
<protein>
    <recommendedName>
        <fullName evidence="7">C3H1-type domain-containing protein</fullName>
    </recommendedName>
</protein>
<keyword evidence="1 5" id="KW-0479">Metal-binding</keyword>
<feature type="region of interest" description="Disordered" evidence="6">
    <location>
        <begin position="1"/>
        <end position="43"/>
    </location>
</feature>
<dbReference type="Pfam" id="PF00642">
    <property type="entry name" value="zf-CCCH"/>
    <property type="match status" value="5"/>
</dbReference>
<proteinExistence type="predicted"/>
<feature type="zinc finger region" description="C3H1-type" evidence="5">
    <location>
        <begin position="43"/>
        <end position="71"/>
    </location>
</feature>
<feature type="region of interest" description="Disordered" evidence="6">
    <location>
        <begin position="379"/>
        <end position="424"/>
    </location>
</feature>
<dbReference type="PANTHER" id="PTHR12506:SF50">
    <property type="entry name" value="ZINC FINGER CCCH DOMAIN-CONTAINING PROTEIN 26"/>
    <property type="match status" value="1"/>
</dbReference>
<feature type="zinc finger region" description="C3H1-type" evidence="5">
    <location>
        <begin position="85"/>
        <end position="113"/>
    </location>
</feature>
<dbReference type="SMART" id="SM00356">
    <property type="entry name" value="ZnF_C3H1"/>
    <property type="match status" value="5"/>
</dbReference>
<feature type="zinc finger region" description="C3H1-type" evidence="5">
    <location>
        <begin position="130"/>
        <end position="158"/>
    </location>
</feature>
<dbReference type="EMBL" id="JBDFQZ010000014">
    <property type="protein sequence ID" value="KAK9663908.1"/>
    <property type="molecule type" value="Genomic_DNA"/>
</dbReference>
<keyword evidence="9" id="KW-1185">Reference proteome</keyword>
<feature type="domain" description="C3H1-type" evidence="7">
    <location>
        <begin position="43"/>
        <end position="71"/>
    </location>
</feature>
<evidence type="ECO:0000259" key="7">
    <source>
        <dbReference type="PROSITE" id="PS50103"/>
    </source>
</evidence>
<feature type="domain" description="C3H1-type" evidence="7">
    <location>
        <begin position="130"/>
        <end position="158"/>
    </location>
</feature>
<feature type="domain" description="C3H1-type" evidence="7">
    <location>
        <begin position="264"/>
        <end position="292"/>
    </location>
</feature>
<organism evidence="8 9">
    <name type="scientific">Saponaria officinalis</name>
    <name type="common">Common soapwort</name>
    <name type="synonym">Lychnis saponaria</name>
    <dbReference type="NCBI Taxonomy" id="3572"/>
    <lineage>
        <taxon>Eukaryota</taxon>
        <taxon>Viridiplantae</taxon>
        <taxon>Streptophyta</taxon>
        <taxon>Embryophyta</taxon>
        <taxon>Tracheophyta</taxon>
        <taxon>Spermatophyta</taxon>
        <taxon>Magnoliopsida</taxon>
        <taxon>eudicotyledons</taxon>
        <taxon>Gunneridae</taxon>
        <taxon>Pentapetalae</taxon>
        <taxon>Caryophyllales</taxon>
        <taxon>Caryophyllaceae</taxon>
        <taxon>Caryophylleae</taxon>
        <taxon>Saponaria</taxon>
    </lineage>
</organism>
<dbReference type="InterPro" id="IPR000571">
    <property type="entry name" value="Znf_CCCH"/>
</dbReference>
<dbReference type="PANTHER" id="PTHR12506">
    <property type="entry name" value="PROTEIN PHOSPHATASE RELATED"/>
    <property type="match status" value="1"/>
</dbReference>
<keyword evidence="3 5" id="KW-0862">Zinc</keyword>
<dbReference type="SUPFAM" id="SSF90229">
    <property type="entry name" value="CCCH zinc finger"/>
    <property type="match status" value="5"/>
</dbReference>
<dbReference type="Gene3D" id="4.10.1000.10">
    <property type="entry name" value="Zinc finger, CCCH-type"/>
    <property type="match status" value="2"/>
</dbReference>
<dbReference type="GO" id="GO:0008270">
    <property type="term" value="F:zinc ion binding"/>
    <property type="evidence" value="ECO:0007669"/>
    <property type="project" value="UniProtKB-KW"/>
</dbReference>
<keyword evidence="4" id="KW-0238">DNA-binding</keyword>
<feature type="domain" description="C3H1-type" evidence="7">
    <location>
        <begin position="85"/>
        <end position="113"/>
    </location>
</feature>
<evidence type="ECO:0000256" key="4">
    <source>
        <dbReference type="ARBA" id="ARBA00023125"/>
    </source>
</evidence>
<evidence type="ECO:0000313" key="9">
    <source>
        <dbReference type="Proteomes" id="UP001443914"/>
    </source>
</evidence>
<evidence type="ECO:0000313" key="8">
    <source>
        <dbReference type="EMBL" id="KAK9663908.1"/>
    </source>
</evidence>
<feature type="zinc finger region" description="C3H1-type" evidence="5">
    <location>
        <begin position="306"/>
        <end position="334"/>
    </location>
</feature>
<evidence type="ECO:0000256" key="2">
    <source>
        <dbReference type="ARBA" id="ARBA00022771"/>
    </source>
</evidence>
<feature type="zinc finger region" description="C3H1-type" evidence="5">
    <location>
        <begin position="264"/>
        <end position="292"/>
    </location>
</feature>
<dbReference type="AlphaFoldDB" id="A0AAW1GLJ2"/>
<feature type="domain" description="C3H1-type" evidence="7">
    <location>
        <begin position="306"/>
        <end position="334"/>
    </location>
</feature>
<dbReference type="PROSITE" id="PS50103">
    <property type="entry name" value="ZF_C3H1"/>
    <property type="match status" value="5"/>
</dbReference>
<evidence type="ECO:0000256" key="6">
    <source>
        <dbReference type="SAM" id="MobiDB-lite"/>
    </source>
</evidence>
<evidence type="ECO:0000256" key="1">
    <source>
        <dbReference type="ARBA" id="ARBA00022723"/>
    </source>
</evidence>
<dbReference type="Gene3D" id="2.30.30.1190">
    <property type="match status" value="1"/>
</dbReference>
<evidence type="ECO:0000256" key="5">
    <source>
        <dbReference type="PROSITE-ProRule" id="PRU00723"/>
    </source>
</evidence>
<sequence length="424" mass="47066">MPYNSENHSNAASISSNEIQDGMSRMKIEKKEEDEEAKEYPNRPGEPDCLFYTQNKYCGYGANCRFNHPPLLSQTDESKSELPQREGQPDCRFYMKTGNCKYGSMCKYHHPLDRRNAEDVTLNSLGLPLRQQEKACPFYLHYRKCKFGAACKFDHPEPASLDTALAVSGTGPPLPSTSIPCFGAHPTWSWSSPSGFLGPQAYMPYFFPAMQNWNGYLQGNMTSVAAAPNALGTHLAYTSKNPGEPISGRQANMFTMTISNLPQRPDQPECRFFMSNEGCKRGLSCKFHHPKEKIAQNLGPHGLPLRPGESICTHFSSYGICIYGPTCKFNHPVTGYIPGYYFNMPFIPGATLPFFPTPKNLPVSSLTETSQSKTLKITEWIQKPDTVEGKDPQPSTTKPAEEKADVPSNAETVATAEIAPDQSN</sequence>
<dbReference type="Proteomes" id="UP001443914">
    <property type="component" value="Unassembled WGS sequence"/>
</dbReference>
<gene>
    <name evidence="8" type="ORF">RND81_14G005600</name>
</gene>
<keyword evidence="2 5" id="KW-0863">Zinc-finger</keyword>
<name>A0AAW1GLJ2_SAPOF</name>
<feature type="compositionally biased region" description="Polar residues" evidence="6">
    <location>
        <begin position="1"/>
        <end position="19"/>
    </location>
</feature>
<dbReference type="InterPro" id="IPR050974">
    <property type="entry name" value="Plant_ZF_CCCH"/>
</dbReference>
<evidence type="ECO:0000256" key="3">
    <source>
        <dbReference type="ARBA" id="ARBA00022833"/>
    </source>
</evidence>
<dbReference type="GO" id="GO:0003729">
    <property type="term" value="F:mRNA binding"/>
    <property type="evidence" value="ECO:0007669"/>
    <property type="project" value="UniProtKB-ARBA"/>
</dbReference>